<evidence type="ECO:0000256" key="6">
    <source>
        <dbReference type="ARBA" id="ARBA00023002"/>
    </source>
</evidence>
<dbReference type="PANTHER" id="PTHR43098">
    <property type="entry name" value="L-ORNITHINE N(5)-MONOOXYGENASE-RELATED"/>
    <property type="match status" value="1"/>
</dbReference>
<evidence type="ECO:0000256" key="2">
    <source>
        <dbReference type="ARBA" id="ARBA00010139"/>
    </source>
</evidence>
<dbReference type="Gene3D" id="3.50.50.60">
    <property type="entry name" value="FAD/NAD(P)-binding domain"/>
    <property type="match status" value="2"/>
</dbReference>
<reference evidence="8 9" key="1">
    <citation type="journal article" date="2012" name="J. Bacteriol.">
        <title>Genome Sequence of n-Alkane-Degrading Hydrocarboniphaga effusa Strain AP103T (ATCC BAA-332T).</title>
        <authorList>
            <person name="Chang H.K."/>
            <person name="Zylstra G.J."/>
            <person name="Chae J.C."/>
        </authorList>
    </citation>
    <scope>NUCLEOTIDE SEQUENCE [LARGE SCALE GENOMIC DNA]</scope>
    <source>
        <strain evidence="8 9">AP103</strain>
    </source>
</reference>
<dbReference type="STRING" id="1172194.WQQ_10100"/>
<comment type="similarity">
    <text evidence="2">Belongs to the FAD-binding monooxygenase family.</text>
</comment>
<evidence type="ECO:0000313" key="8">
    <source>
        <dbReference type="EMBL" id="EIT70873.1"/>
    </source>
</evidence>
<evidence type="ECO:0000256" key="3">
    <source>
        <dbReference type="ARBA" id="ARBA00022630"/>
    </source>
</evidence>
<keyword evidence="4" id="KW-0274">FAD</keyword>
<keyword evidence="5" id="KW-0521">NADP</keyword>
<keyword evidence="7" id="KW-0503">Monooxygenase</keyword>
<evidence type="ECO:0000256" key="5">
    <source>
        <dbReference type="ARBA" id="ARBA00022857"/>
    </source>
</evidence>
<dbReference type="EMBL" id="AKGD01000001">
    <property type="protein sequence ID" value="EIT70873.1"/>
    <property type="molecule type" value="Genomic_DNA"/>
</dbReference>
<dbReference type="PRINTS" id="PR00411">
    <property type="entry name" value="PNDRDTASEI"/>
</dbReference>
<evidence type="ECO:0000256" key="4">
    <source>
        <dbReference type="ARBA" id="ARBA00022827"/>
    </source>
</evidence>
<keyword evidence="3" id="KW-0285">Flavoprotein</keyword>
<dbReference type="InterPro" id="IPR036188">
    <property type="entry name" value="FAD/NAD-bd_sf"/>
</dbReference>
<dbReference type="PANTHER" id="PTHR43098:SF3">
    <property type="entry name" value="L-ORNITHINE N(5)-MONOOXYGENASE-RELATED"/>
    <property type="match status" value="1"/>
</dbReference>
<dbReference type="InterPro" id="IPR050775">
    <property type="entry name" value="FAD-binding_Monooxygenases"/>
</dbReference>
<protein>
    <submittedName>
        <fullName evidence="8">FAD dependent oxidoreductase</fullName>
    </submittedName>
</protein>
<dbReference type="GO" id="GO:0004499">
    <property type="term" value="F:N,N-dimethylaniline monooxygenase activity"/>
    <property type="evidence" value="ECO:0007669"/>
    <property type="project" value="InterPro"/>
</dbReference>
<dbReference type="SUPFAM" id="SSF51905">
    <property type="entry name" value="FAD/NAD(P)-binding domain"/>
    <property type="match status" value="2"/>
</dbReference>
<comment type="caution">
    <text evidence="8">The sequence shown here is derived from an EMBL/GenBank/DDBJ whole genome shotgun (WGS) entry which is preliminary data.</text>
</comment>
<gene>
    <name evidence="8" type="ORF">WQQ_10100</name>
</gene>
<dbReference type="AlphaFoldDB" id="I8TAE3"/>
<dbReference type="GO" id="GO:0050660">
    <property type="term" value="F:flavin adenine dinucleotide binding"/>
    <property type="evidence" value="ECO:0007669"/>
    <property type="project" value="InterPro"/>
</dbReference>
<keyword evidence="6" id="KW-0560">Oxidoreductase</keyword>
<accession>I8TAE3</accession>
<dbReference type="InterPro" id="IPR020946">
    <property type="entry name" value="Flavin_mOase-like"/>
</dbReference>
<dbReference type="PATRIC" id="fig|1172194.4.peg.969"/>
<dbReference type="RefSeq" id="WP_007183965.1">
    <property type="nucleotide sequence ID" value="NZ_AKGD01000001.1"/>
</dbReference>
<dbReference type="GO" id="GO:0050661">
    <property type="term" value="F:NADP binding"/>
    <property type="evidence" value="ECO:0007669"/>
    <property type="project" value="InterPro"/>
</dbReference>
<sequence length="539" mass="60428">MADDLNNTPPRADFDVVIVGAGWSGMYMLHQCRQLGLSAHILEAGPSVGGTWYWNRYPGLRCDVESVQYSFSFDAALQQEWTWTERYATQPEILEYANHVAQRFDLLRDISFDSKVSAARFDDRAGIWNIETRQGRKVSGRFVVMATGCLTVPKDVIIPGMGDFKGEVYHTARWPKTPVDFSGKRVGVIGTGSSGIQAIPLIAEQAEHLYVFQRTPSYSLPAKNRELTPDYVAEVKRNYETLRNEARAHLVGIPAPTYAASVFDVSDEERREIYASKYDNGLPFALMVSFGDLLMDEKANKTAQEYLAERIREKVEDPEIAEQLIPKEQFVGTRRLCLDTNYYETFNRPNVTLKNIAKKPIDQITETGVRMGDELVEVDCLVFATGYDAMTGPLLAFEIEGKGGIKLKDAWAEGPKSLLGLMVSGFPNLFTITGPGSPSVLSNMFCSIEQHVEWVSRLLGHLQQQKLTRVEAKPEAQENWVAHVNEVANSTLFPRGNTWYMGANVPGKPRVFMPYLGVGPYRQICDEVEKDGYRGFAIS</sequence>
<dbReference type="Proteomes" id="UP000003704">
    <property type="component" value="Unassembled WGS sequence"/>
</dbReference>
<dbReference type="Pfam" id="PF00743">
    <property type="entry name" value="FMO-like"/>
    <property type="match status" value="1"/>
</dbReference>
<keyword evidence="9" id="KW-1185">Reference proteome</keyword>
<proteinExistence type="inferred from homology"/>
<organism evidence="8 9">
    <name type="scientific">Hydrocarboniphaga effusa AP103</name>
    <dbReference type="NCBI Taxonomy" id="1172194"/>
    <lineage>
        <taxon>Bacteria</taxon>
        <taxon>Pseudomonadati</taxon>
        <taxon>Pseudomonadota</taxon>
        <taxon>Gammaproteobacteria</taxon>
        <taxon>Nevskiales</taxon>
        <taxon>Nevskiaceae</taxon>
        <taxon>Hydrocarboniphaga</taxon>
    </lineage>
</organism>
<evidence type="ECO:0000256" key="7">
    <source>
        <dbReference type="ARBA" id="ARBA00023033"/>
    </source>
</evidence>
<evidence type="ECO:0000313" key="9">
    <source>
        <dbReference type="Proteomes" id="UP000003704"/>
    </source>
</evidence>
<comment type="cofactor">
    <cofactor evidence="1">
        <name>FAD</name>
        <dbReference type="ChEBI" id="CHEBI:57692"/>
    </cofactor>
</comment>
<name>I8TAE3_9GAMM</name>
<dbReference type="OrthoDB" id="9766402at2"/>
<evidence type="ECO:0000256" key="1">
    <source>
        <dbReference type="ARBA" id="ARBA00001974"/>
    </source>
</evidence>